<reference evidence="3 4" key="1">
    <citation type="journal article" date="2015" name="Genome Announc.">
        <title>Draft Genome Sequence of the Thermophile Thermus filiformis ATCC 43280, Producer of Carotenoid-(Di)glucoside-Branched Fatty Acid (Di)esters and Source of Hyperthermostable Enzymes of Biotechnological Interest.</title>
        <authorList>
            <person name="Mandelli F."/>
            <person name="Oliveira Ramires B."/>
            <person name="Couger M.B."/>
            <person name="Paixao D.A."/>
            <person name="Camilo C.M."/>
            <person name="Polikarpov I."/>
            <person name="Prade R."/>
            <person name="Riano-Pachon D.M."/>
            <person name="Squina F.M."/>
        </authorList>
    </citation>
    <scope>NUCLEOTIDE SEQUENCE [LARGE SCALE GENOMIC DNA]</scope>
    <source>
        <strain evidence="3 4">ATCC 43280</strain>
    </source>
</reference>
<dbReference type="AlphaFoldDB" id="A0A0A2WRA6"/>
<sequence length="328" mass="36909">MRPLYLLPLLLAACAPALLPFDPQRLPDPGDWDPRPAPLEWWYASGYAGRYAFHFAFFKAYPPRDYQVMGLPAALFFPGPFHAVHLALTDLKTGKRRFLEASDFPGGGARVGPGPDLELKGFRFFRQGRAFRLLAGPLDLDLYPLKPPVVHPPGYSGTEATGRMYYQSYTRVLAQGRVEGEEAYGEAWLDHQWGDQLSGLSATWDWFGLHLSDGSELMAYRVRDREGRVVQVLGSRVDPGGRAEALEVEFLPLEDWKSPSGRVYTLAWRLRAPELDLHLRPLFREGEILSRTTRVAYWEGPVVGEGWLNGRPVQARGMGEFVAGPWQP</sequence>
<evidence type="ECO:0000313" key="3">
    <source>
        <dbReference type="EMBL" id="KGQ22358.2"/>
    </source>
</evidence>
<dbReference type="EMBL" id="JPSL02000040">
    <property type="protein sequence ID" value="KGQ22358.2"/>
    <property type="molecule type" value="Genomic_DNA"/>
</dbReference>
<evidence type="ECO:0000313" key="4">
    <source>
        <dbReference type="Proteomes" id="UP000030364"/>
    </source>
</evidence>
<dbReference type="RefSeq" id="WP_045246419.1">
    <property type="nucleotide sequence ID" value="NZ_JPSL02000040.1"/>
</dbReference>
<dbReference type="STRING" id="276.THFILI_09560"/>
<dbReference type="InterPro" id="IPR010791">
    <property type="entry name" value="AttH_dom"/>
</dbReference>
<dbReference type="OrthoDB" id="9770826at2"/>
<evidence type="ECO:0000259" key="2">
    <source>
        <dbReference type="Pfam" id="PF07143"/>
    </source>
</evidence>
<dbReference type="Pfam" id="PF07143">
    <property type="entry name" value="CrtC"/>
    <property type="match status" value="1"/>
</dbReference>
<feature type="domain" description="AttH" evidence="2">
    <location>
        <begin position="40"/>
        <end position="195"/>
    </location>
</feature>
<dbReference type="PANTHER" id="PTHR38591:SF1">
    <property type="entry name" value="BLL1000 PROTEIN"/>
    <property type="match status" value="1"/>
</dbReference>
<dbReference type="Gene3D" id="2.40.370.10">
    <property type="entry name" value="AttH-like domain"/>
    <property type="match status" value="2"/>
</dbReference>
<dbReference type="Proteomes" id="UP000030364">
    <property type="component" value="Unassembled WGS sequence"/>
</dbReference>
<organism evidence="3 4">
    <name type="scientific">Thermus filiformis</name>
    <dbReference type="NCBI Taxonomy" id="276"/>
    <lineage>
        <taxon>Bacteria</taxon>
        <taxon>Thermotogati</taxon>
        <taxon>Deinococcota</taxon>
        <taxon>Deinococci</taxon>
        <taxon>Thermales</taxon>
        <taxon>Thermaceae</taxon>
        <taxon>Thermus</taxon>
    </lineage>
</organism>
<dbReference type="Pfam" id="PF17186">
    <property type="entry name" value="Lipocalin_9"/>
    <property type="match status" value="1"/>
</dbReference>
<evidence type="ECO:0000256" key="1">
    <source>
        <dbReference type="SAM" id="SignalP"/>
    </source>
</evidence>
<comment type="caution">
    <text evidence="3">The sequence shown here is derived from an EMBL/GenBank/DDBJ whole genome shotgun (WGS) entry which is preliminary data.</text>
</comment>
<protein>
    <submittedName>
        <fullName evidence="3">AttH protein</fullName>
    </submittedName>
</protein>
<name>A0A0A2WRA6_THEFI</name>
<accession>A0A0A2WRA6</accession>
<feature type="signal peptide" evidence="1">
    <location>
        <begin position="1"/>
        <end position="20"/>
    </location>
</feature>
<dbReference type="InterPro" id="IPR023374">
    <property type="entry name" value="AttH-like_dom_sf"/>
</dbReference>
<keyword evidence="4" id="KW-1185">Reference proteome</keyword>
<dbReference type="PANTHER" id="PTHR38591">
    <property type="entry name" value="HYDROLASE"/>
    <property type="match status" value="1"/>
</dbReference>
<proteinExistence type="predicted"/>
<gene>
    <name evidence="3" type="ORF">THFILI_09560</name>
</gene>
<keyword evidence="1" id="KW-0732">Signal</keyword>
<dbReference type="SUPFAM" id="SSF159245">
    <property type="entry name" value="AttH-like"/>
    <property type="match status" value="1"/>
</dbReference>
<feature type="chain" id="PRO_5001996473" evidence="1">
    <location>
        <begin position="21"/>
        <end position="328"/>
    </location>
</feature>